<dbReference type="PANTHER" id="PTHR36576">
    <property type="entry name" value="UPF0654 PROTEIN C11D3.01C-RELATED"/>
    <property type="match status" value="1"/>
</dbReference>
<dbReference type="InParanoid" id="A0A0C2XIX5"/>
<dbReference type="AlphaFoldDB" id="A0A0C2XIX5"/>
<dbReference type="Pfam" id="PF10346">
    <property type="entry name" value="Con-6"/>
    <property type="match status" value="2"/>
</dbReference>
<dbReference type="GO" id="GO:0005737">
    <property type="term" value="C:cytoplasm"/>
    <property type="evidence" value="ECO:0007669"/>
    <property type="project" value="TreeGrafter"/>
</dbReference>
<name>A0A0C2XIX5_AMAMK</name>
<keyword evidence="3" id="KW-1185">Reference proteome</keyword>
<dbReference type="HOGENOM" id="CLU_107705_2_1_1"/>
<feature type="compositionally biased region" description="Basic and acidic residues" evidence="1">
    <location>
        <begin position="79"/>
        <end position="90"/>
    </location>
</feature>
<evidence type="ECO:0008006" key="4">
    <source>
        <dbReference type="Google" id="ProtNLM"/>
    </source>
</evidence>
<feature type="compositionally biased region" description="Basic and acidic residues" evidence="1">
    <location>
        <begin position="27"/>
        <end position="53"/>
    </location>
</feature>
<feature type="region of interest" description="Disordered" evidence="1">
    <location>
        <begin position="1"/>
        <end position="107"/>
    </location>
</feature>
<organism evidence="2 3">
    <name type="scientific">Amanita muscaria (strain Koide BX008)</name>
    <dbReference type="NCBI Taxonomy" id="946122"/>
    <lineage>
        <taxon>Eukaryota</taxon>
        <taxon>Fungi</taxon>
        <taxon>Dikarya</taxon>
        <taxon>Basidiomycota</taxon>
        <taxon>Agaricomycotina</taxon>
        <taxon>Agaricomycetes</taxon>
        <taxon>Agaricomycetidae</taxon>
        <taxon>Agaricales</taxon>
        <taxon>Pluteineae</taxon>
        <taxon>Amanitaceae</taxon>
        <taxon>Amanita</taxon>
    </lineage>
</organism>
<sequence>MSANDSKNPNRVAGGYKATLNNPNTSDEAKHSARDRLDEMQPELENRQERIDADSTAGKNPGNVIGGHKANLKNPQTSEEAKEHSRHVLDNIDDGLADGEYVPEQDN</sequence>
<dbReference type="Proteomes" id="UP000054549">
    <property type="component" value="Unassembled WGS sequence"/>
</dbReference>
<proteinExistence type="predicted"/>
<dbReference type="InterPro" id="IPR052670">
    <property type="entry name" value="UPF0654_domain"/>
</dbReference>
<gene>
    <name evidence="2" type="ORF">M378DRAFT_158083</name>
</gene>
<dbReference type="PANTHER" id="PTHR36576:SF1">
    <property type="entry name" value="UPF0654 PROTEIN C11D3.01C-RELATED"/>
    <property type="match status" value="1"/>
</dbReference>
<evidence type="ECO:0000256" key="1">
    <source>
        <dbReference type="SAM" id="MobiDB-lite"/>
    </source>
</evidence>
<evidence type="ECO:0000313" key="3">
    <source>
        <dbReference type="Proteomes" id="UP000054549"/>
    </source>
</evidence>
<feature type="compositionally biased region" description="Acidic residues" evidence="1">
    <location>
        <begin position="91"/>
        <end position="107"/>
    </location>
</feature>
<evidence type="ECO:0000313" key="2">
    <source>
        <dbReference type="EMBL" id="KIL68933.1"/>
    </source>
</evidence>
<accession>A0A0C2XIX5</accession>
<reference evidence="2 3" key="1">
    <citation type="submission" date="2014-04" db="EMBL/GenBank/DDBJ databases">
        <title>Evolutionary Origins and Diversification of the Mycorrhizal Mutualists.</title>
        <authorList>
            <consortium name="DOE Joint Genome Institute"/>
            <consortium name="Mycorrhizal Genomics Consortium"/>
            <person name="Kohler A."/>
            <person name="Kuo A."/>
            <person name="Nagy L.G."/>
            <person name="Floudas D."/>
            <person name="Copeland A."/>
            <person name="Barry K.W."/>
            <person name="Cichocki N."/>
            <person name="Veneault-Fourrey C."/>
            <person name="LaButti K."/>
            <person name="Lindquist E.A."/>
            <person name="Lipzen A."/>
            <person name="Lundell T."/>
            <person name="Morin E."/>
            <person name="Murat C."/>
            <person name="Riley R."/>
            <person name="Ohm R."/>
            <person name="Sun H."/>
            <person name="Tunlid A."/>
            <person name="Henrissat B."/>
            <person name="Grigoriev I.V."/>
            <person name="Hibbett D.S."/>
            <person name="Martin F."/>
        </authorList>
    </citation>
    <scope>NUCLEOTIDE SEQUENCE [LARGE SCALE GENOMIC DNA]</scope>
    <source>
        <strain evidence="2 3">Koide BX008</strain>
    </source>
</reference>
<dbReference type="InterPro" id="IPR018824">
    <property type="entry name" value="Conidiation-specific_6"/>
</dbReference>
<dbReference type="OrthoDB" id="5419162at2759"/>
<dbReference type="EMBL" id="KN818227">
    <property type="protein sequence ID" value="KIL68933.1"/>
    <property type="molecule type" value="Genomic_DNA"/>
</dbReference>
<dbReference type="FunCoup" id="A0A0C2XIX5">
    <property type="interactions" value="300"/>
</dbReference>
<protein>
    <recommendedName>
        <fullName evidence="4">Conidiation-specific protein 6</fullName>
    </recommendedName>
</protein>